<name>A0A8S1HEM5_9PELO</name>
<evidence type="ECO:0000313" key="3">
    <source>
        <dbReference type="Proteomes" id="UP000835052"/>
    </source>
</evidence>
<comment type="caution">
    <text evidence="2">The sequence shown here is derived from an EMBL/GenBank/DDBJ whole genome shotgun (WGS) entry which is preliminary data.</text>
</comment>
<dbReference type="OrthoDB" id="5847802at2759"/>
<dbReference type="EMBL" id="CAJGYM010000042">
    <property type="protein sequence ID" value="CAD6194204.1"/>
    <property type="molecule type" value="Genomic_DNA"/>
</dbReference>
<evidence type="ECO:0008006" key="4">
    <source>
        <dbReference type="Google" id="ProtNLM"/>
    </source>
</evidence>
<dbReference type="AlphaFoldDB" id="A0A8S1HEM5"/>
<reference evidence="2" key="1">
    <citation type="submission" date="2020-10" db="EMBL/GenBank/DDBJ databases">
        <authorList>
            <person name="Kikuchi T."/>
        </authorList>
    </citation>
    <scope>NUCLEOTIDE SEQUENCE</scope>
    <source>
        <strain evidence="2">NKZ352</strain>
    </source>
</reference>
<evidence type="ECO:0000313" key="2">
    <source>
        <dbReference type="EMBL" id="CAD6194204.1"/>
    </source>
</evidence>
<accession>A0A8S1HEM5</accession>
<dbReference type="Proteomes" id="UP000835052">
    <property type="component" value="Unassembled WGS sequence"/>
</dbReference>
<feature type="region of interest" description="Disordered" evidence="1">
    <location>
        <begin position="395"/>
        <end position="423"/>
    </location>
</feature>
<feature type="compositionally biased region" description="Basic and acidic residues" evidence="1">
    <location>
        <begin position="395"/>
        <end position="410"/>
    </location>
</feature>
<organism evidence="2 3">
    <name type="scientific">Caenorhabditis auriculariae</name>
    <dbReference type="NCBI Taxonomy" id="2777116"/>
    <lineage>
        <taxon>Eukaryota</taxon>
        <taxon>Metazoa</taxon>
        <taxon>Ecdysozoa</taxon>
        <taxon>Nematoda</taxon>
        <taxon>Chromadorea</taxon>
        <taxon>Rhabditida</taxon>
        <taxon>Rhabditina</taxon>
        <taxon>Rhabditomorpha</taxon>
        <taxon>Rhabditoidea</taxon>
        <taxon>Rhabditidae</taxon>
        <taxon>Peloderinae</taxon>
        <taxon>Caenorhabditis</taxon>
    </lineage>
</organism>
<sequence>MFGTTYLSDRLCVHFLEEFQKYGLLEQVDAETIEEALLGREKVLNSSKWSSFGMATTSATVLTAGAALLLRFWSGSAATAALFGSALVGTLAYRKARRYFDCRRHLGSVTKALKGLHLAVRRRHAVAFSVGINIKVHSTPLAVQLRLLAVEVIRCLDSASTQLASRLSEEDTDRLLSNFYSEGICEILEQNVEDHGETGERVVETLLDLTYLHVSEYCQLKERCLNVKLSSKQVETRKNESLIPVSSLTKVAFALEDVVQGIASGELEEQEVGDALRRIAQLIEIPVSGKIPKSEAENVTAELSTAIPEAPAHPAPVFERTDVDMVFEGVPDQDEPSTIDRNFHDTDFDNAPANASLIGELQFALLDRRDDFARREKAARAKFYGVSEAELDEIDKREANEDVEKEKEETNYEGTGEGGEPDVVTSWRDAISTTCGVHQQINDDAFLAALASRRIPQSHIGDDSEEESDEGS</sequence>
<keyword evidence="3" id="KW-1185">Reference proteome</keyword>
<evidence type="ECO:0000256" key="1">
    <source>
        <dbReference type="SAM" id="MobiDB-lite"/>
    </source>
</evidence>
<gene>
    <name evidence="2" type="ORF">CAUJ_LOCUS10123</name>
</gene>
<protein>
    <recommendedName>
        <fullName evidence="4">Vezatin</fullName>
    </recommendedName>
</protein>
<proteinExistence type="predicted"/>